<dbReference type="PANTHER" id="PTHR37017:SF11">
    <property type="entry name" value="ESTERASE_LIPASE_THIOESTERASE DOMAIN-CONTAINING PROTEIN"/>
    <property type="match status" value="1"/>
</dbReference>
<gene>
    <name evidence="2" type="ORF">AVDCRST_MAG48-226</name>
</gene>
<dbReference type="AlphaFoldDB" id="A0A6J4JTJ6"/>
<organism evidence="2">
    <name type="scientific">uncultured Friedmanniella sp</name>
    <dbReference type="NCBI Taxonomy" id="335381"/>
    <lineage>
        <taxon>Bacteria</taxon>
        <taxon>Bacillati</taxon>
        <taxon>Actinomycetota</taxon>
        <taxon>Actinomycetes</taxon>
        <taxon>Propionibacteriales</taxon>
        <taxon>Nocardioidaceae</taxon>
        <taxon>Friedmanniella</taxon>
        <taxon>environmental samples</taxon>
    </lineage>
</organism>
<dbReference type="Gene3D" id="3.40.50.1820">
    <property type="entry name" value="alpha/beta hydrolase"/>
    <property type="match status" value="1"/>
</dbReference>
<evidence type="ECO:0000313" key="2">
    <source>
        <dbReference type="EMBL" id="CAA9287247.1"/>
    </source>
</evidence>
<evidence type="ECO:0000259" key="1">
    <source>
        <dbReference type="Pfam" id="PF12697"/>
    </source>
</evidence>
<accession>A0A6J4JTJ6</accession>
<dbReference type="InterPro" id="IPR000073">
    <property type="entry name" value="AB_hydrolase_1"/>
</dbReference>
<dbReference type="GO" id="GO:0003824">
    <property type="term" value="F:catalytic activity"/>
    <property type="evidence" value="ECO:0007669"/>
    <property type="project" value="UniProtKB-ARBA"/>
</dbReference>
<reference evidence="2" key="1">
    <citation type="submission" date="2020-02" db="EMBL/GenBank/DDBJ databases">
        <authorList>
            <person name="Meier V. D."/>
        </authorList>
    </citation>
    <scope>NUCLEOTIDE SEQUENCE</scope>
    <source>
        <strain evidence="2">AVDCRST_MAG48</strain>
    </source>
</reference>
<dbReference type="PANTHER" id="PTHR37017">
    <property type="entry name" value="AB HYDROLASE-1 DOMAIN-CONTAINING PROTEIN-RELATED"/>
    <property type="match status" value="1"/>
</dbReference>
<name>A0A6J4JTJ6_9ACTN</name>
<proteinExistence type="predicted"/>
<protein>
    <submittedName>
        <fullName evidence="2">Esterase</fullName>
    </submittedName>
</protein>
<dbReference type="EMBL" id="CADCTS010000034">
    <property type="protein sequence ID" value="CAA9287247.1"/>
    <property type="molecule type" value="Genomic_DNA"/>
</dbReference>
<feature type="domain" description="AB hydrolase-1" evidence="1">
    <location>
        <begin position="6"/>
        <end position="225"/>
    </location>
</feature>
<dbReference type="Pfam" id="PF12697">
    <property type="entry name" value="Abhydrolase_6"/>
    <property type="match status" value="1"/>
</dbReference>
<dbReference type="SUPFAM" id="SSF53474">
    <property type="entry name" value="alpha/beta-Hydrolases"/>
    <property type="match status" value="1"/>
</dbReference>
<dbReference type="InterPro" id="IPR052897">
    <property type="entry name" value="Sec-Metab_Biosynth_Hydrolase"/>
</dbReference>
<dbReference type="InterPro" id="IPR029058">
    <property type="entry name" value="AB_hydrolase_fold"/>
</dbReference>
<sequence>MAAAPIVLVPGYWLGGWAWERVTPLLRAAGHPVTALTLPGLEAGAAERAPGVTLEDHVGAVADAVRAAGPTTVLVAHSGAGKVVTAVLDREPAAVARVVYVDSGPAADGLAEPLPPDLVELALPPWSELEASVDGLSEDDLATFRKRAVPHPAAVVREPLRLHDPARRGVPATLVACSFPAASVLELAGAGHPMFAEVAELSDLTTVDLPTGHWPMWSRPGELAELVAEAAGRGH</sequence>